<dbReference type="EC" id="1.3.99.31" evidence="9"/>
<dbReference type="EMBL" id="JADBGF010000001">
    <property type="protein sequence ID" value="MBE1602507.1"/>
    <property type="molecule type" value="Genomic_DNA"/>
</dbReference>
<proteinExistence type="inferred from homology"/>
<feature type="domain" description="Amine oxidase" evidence="8">
    <location>
        <begin position="19"/>
        <end position="490"/>
    </location>
</feature>
<evidence type="ECO:0000313" key="9">
    <source>
        <dbReference type="EMBL" id="MBE1602507.1"/>
    </source>
</evidence>
<dbReference type="Proteomes" id="UP000629287">
    <property type="component" value="Unassembled WGS sequence"/>
</dbReference>
<comment type="similarity">
    <text evidence="2 5">Belongs to the carotenoid/retinoid oxidoreductase family.</text>
</comment>
<evidence type="ECO:0000256" key="5">
    <source>
        <dbReference type="RuleBase" id="RU362075"/>
    </source>
</evidence>
<comment type="caution">
    <text evidence="9">The sequence shown here is derived from an EMBL/GenBank/DDBJ whole genome shotgun (WGS) entry which is preliminary data.</text>
</comment>
<evidence type="ECO:0000259" key="8">
    <source>
        <dbReference type="Pfam" id="PF01593"/>
    </source>
</evidence>
<dbReference type="Pfam" id="PF01593">
    <property type="entry name" value="Amino_oxidase"/>
    <property type="match status" value="1"/>
</dbReference>
<name>A0A8I0PE95_9ACTN</name>
<evidence type="ECO:0000256" key="4">
    <source>
        <dbReference type="ARBA" id="ARBA00023002"/>
    </source>
</evidence>
<evidence type="ECO:0000256" key="3">
    <source>
        <dbReference type="ARBA" id="ARBA00022746"/>
    </source>
</evidence>
<evidence type="ECO:0000256" key="7">
    <source>
        <dbReference type="SAM" id="Phobius"/>
    </source>
</evidence>
<gene>
    <name evidence="9" type="ORF">H4687_008636</name>
</gene>
<keyword evidence="4 5" id="KW-0560">Oxidoreductase</keyword>
<dbReference type="GO" id="GO:0016627">
    <property type="term" value="F:oxidoreductase activity, acting on the CH-CH group of donors"/>
    <property type="evidence" value="ECO:0007669"/>
    <property type="project" value="UniProtKB-ARBA"/>
</dbReference>
<dbReference type="EC" id="1.3.99.29" evidence="9"/>
<keyword evidence="7" id="KW-0812">Transmembrane</keyword>
<comment type="pathway">
    <text evidence="1 5">Carotenoid biosynthesis.</text>
</comment>
<keyword evidence="7" id="KW-0472">Membrane</keyword>
<dbReference type="PROSITE" id="PS00982">
    <property type="entry name" value="PHYTOENE_DH"/>
    <property type="match status" value="1"/>
</dbReference>
<dbReference type="GeneID" id="86833086"/>
<organism evidence="9 10">
    <name type="scientific">Streptomyces stelliscabiei</name>
    <dbReference type="NCBI Taxonomy" id="146820"/>
    <lineage>
        <taxon>Bacteria</taxon>
        <taxon>Bacillati</taxon>
        <taxon>Actinomycetota</taxon>
        <taxon>Actinomycetes</taxon>
        <taxon>Kitasatosporales</taxon>
        <taxon>Streptomycetaceae</taxon>
        <taxon>Streptomyces</taxon>
    </lineage>
</organism>
<evidence type="ECO:0000256" key="6">
    <source>
        <dbReference type="SAM" id="MobiDB-lite"/>
    </source>
</evidence>
<reference evidence="9 10" key="1">
    <citation type="submission" date="2020-10" db="EMBL/GenBank/DDBJ databases">
        <title>Sequencing the genomes of 1000 actinobacteria strains.</title>
        <authorList>
            <person name="Klenk H.-P."/>
        </authorList>
    </citation>
    <scope>NUCLEOTIDE SEQUENCE [LARGE SCALE GENOMIC DNA]</scope>
    <source>
        <strain evidence="9 10">DSM 41803</strain>
    </source>
</reference>
<sequence length="514" mass="54926">MNRTVPGRTDHVVVVGAGLSGLAAALHLLGAGRRVTLVERDALPGGRAGRLVRGGYRIDTGPTVLTMPELADEAFAAVGENLRDRVELVPLHPAYRALFADGSGIDVHTDADAMEAEVERFAGAEEAAGYRRLRGWLEELYRAQMRRFIDTNFDSPLQLLTPDLARLAALGGFGRLDARIGRHLRDERLRRVFSFQALYAGVPPERALAAYAVIAYMDTVAGVYFPRGGMHALPQAMADAAAEAGADLRFGQEVTRLERSGDRVSAVVTAQEHIPCDAVVLTADLPAVYGLLGRTPRRPLRIRHAPSAVVLHAGTDRTWPGLAHHTLSFGAAWRRTFDELTRTGSLMSDPSLLITRPTATDPTLAPPGHHLHYILAPCPNTDIGPDAAAWGDLAPRYRDSILCELERRGFDGLADAVEEQALITPADWHAQGHAAGTPFSAAHTFAQTGPFRPRNLVRGTTNAVLAGCGTTPGVGVPTVLLSGKLAAARITGGHAAPVPRRGRTARTAPEGLTS</sequence>
<keyword evidence="10" id="KW-1185">Reference proteome</keyword>
<dbReference type="Gene3D" id="3.50.50.60">
    <property type="entry name" value="FAD/NAD(P)-binding domain"/>
    <property type="match status" value="2"/>
</dbReference>
<dbReference type="AlphaFoldDB" id="A0A8I0PE95"/>
<dbReference type="InterPro" id="IPR002937">
    <property type="entry name" value="Amino_oxidase"/>
</dbReference>
<dbReference type="EC" id="1.3.99.26" evidence="9"/>
<evidence type="ECO:0000256" key="1">
    <source>
        <dbReference type="ARBA" id="ARBA00004829"/>
    </source>
</evidence>
<dbReference type="PANTHER" id="PTHR43734">
    <property type="entry name" value="PHYTOENE DESATURASE"/>
    <property type="match status" value="1"/>
</dbReference>
<dbReference type="PANTHER" id="PTHR43734:SF1">
    <property type="entry name" value="PHYTOENE DESATURASE"/>
    <property type="match status" value="1"/>
</dbReference>
<dbReference type="SUPFAM" id="SSF51905">
    <property type="entry name" value="FAD/NAD(P)-binding domain"/>
    <property type="match status" value="1"/>
</dbReference>
<dbReference type="InterPro" id="IPR036188">
    <property type="entry name" value="FAD/NAD-bd_sf"/>
</dbReference>
<dbReference type="NCBIfam" id="TIGR02734">
    <property type="entry name" value="crtI_fam"/>
    <property type="match status" value="1"/>
</dbReference>
<keyword evidence="7" id="KW-1133">Transmembrane helix</keyword>
<feature type="transmembrane region" description="Helical" evidence="7">
    <location>
        <begin position="12"/>
        <end position="30"/>
    </location>
</feature>
<feature type="region of interest" description="Disordered" evidence="6">
    <location>
        <begin position="493"/>
        <end position="514"/>
    </location>
</feature>
<accession>A0A8I0PE95</accession>
<protein>
    <submittedName>
        <fullName evidence="9">Phytoene desaturase</fullName>
        <ecNumber evidence="9">1.3.99.26</ecNumber>
        <ecNumber evidence="9">1.3.99.28</ecNumber>
        <ecNumber evidence="9">1.3.99.29</ecNumber>
        <ecNumber evidence="9">1.3.99.31</ecNumber>
    </submittedName>
</protein>
<dbReference type="OrthoDB" id="9774675at2"/>
<evidence type="ECO:0000256" key="2">
    <source>
        <dbReference type="ARBA" id="ARBA00006046"/>
    </source>
</evidence>
<dbReference type="EC" id="1.3.99.28" evidence="9"/>
<dbReference type="InterPro" id="IPR008150">
    <property type="entry name" value="Phytoene_DH_bac_CS"/>
</dbReference>
<dbReference type="RefSeq" id="WP_046917854.1">
    <property type="nucleotide sequence ID" value="NZ_JADBGF010000001.1"/>
</dbReference>
<evidence type="ECO:0000313" key="10">
    <source>
        <dbReference type="Proteomes" id="UP000629287"/>
    </source>
</evidence>
<keyword evidence="3 5" id="KW-0125">Carotenoid biosynthesis</keyword>
<dbReference type="GO" id="GO:0016117">
    <property type="term" value="P:carotenoid biosynthetic process"/>
    <property type="evidence" value="ECO:0007669"/>
    <property type="project" value="UniProtKB-KW"/>
</dbReference>
<dbReference type="InterPro" id="IPR014105">
    <property type="entry name" value="Carotenoid/retinoid_OxRdtase"/>
</dbReference>